<comment type="caution">
    <text evidence="4">The sequence shown here is derived from an EMBL/GenBank/DDBJ whole genome shotgun (WGS) entry which is preliminary data.</text>
</comment>
<organism evidence="4 5">
    <name type="scientific">Rhizobium lentis</name>
    <dbReference type="NCBI Taxonomy" id="1138194"/>
    <lineage>
        <taxon>Bacteria</taxon>
        <taxon>Pseudomonadati</taxon>
        <taxon>Pseudomonadota</taxon>
        <taxon>Alphaproteobacteria</taxon>
        <taxon>Hyphomicrobiales</taxon>
        <taxon>Rhizobiaceae</taxon>
        <taxon>Rhizobium/Agrobacterium group</taxon>
        <taxon>Rhizobium</taxon>
    </lineage>
</organism>
<dbReference type="EMBL" id="JACHBC010000002">
    <property type="protein sequence ID" value="MBB5559888.1"/>
    <property type="molecule type" value="Genomic_DNA"/>
</dbReference>
<protein>
    <submittedName>
        <fullName evidence="4">RND family efflux transporter MFP subunit</fullName>
    </submittedName>
</protein>
<dbReference type="GO" id="GO:1990281">
    <property type="term" value="C:efflux pump complex"/>
    <property type="evidence" value="ECO:0007669"/>
    <property type="project" value="TreeGrafter"/>
</dbReference>
<evidence type="ECO:0000313" key="4">
    <source>
        <dbReference type="EMBL" id="MBB5559888.1"/>
    </source>
</evidence>
<dbReference type="Gene3D" id="1.10.287.470">
    <property type="entry name" value="Helix hairpin bin"/>
    <property type="match status" value="1"/>
</dbReference>
<evidence type="ECO:0000313" key="5">
    <source>
        <dbReference type="Proteomes" id="UP000528824"/>
    </source>
</evidence>
<gene>
    <name evidence="4" type="ORF">GGI59_001531</name>
</gene>
<dbReference type="InterPro" id="IPR006143">
    <property type="entry name" value="RND_pump_MFP"/>
</dbReference>
<feature type="domain" description="YknX-like C-terminal permuted SH3-like" evidence="3">
    <location>
        <begin position="338"/>
        <end position="406"/>
    </location>
</feature>
<dbReference type="SUPFAM" id="SSF111369">
    <property type="entry name" value="HlyD-like secretion proteins"/>
    <property type="match status" value="1"/>
</dbReference>
<dbReference type="Gene3D" id="2.40.420.20">
    <property type="match status" value="1"/>
</dbReference>
<dbReference type="PANTHER" id="PTHR30469:SF15">
    <property type="entry name" value="HLYD FAMILY OF SECRETION PROTEINS"/>
    <property type="match status" value="1"/>
</dbReference>
<name>A0A7W8UL59_9HYPH</name>
<dbReference type="GO" id="GO:0015562">
    <property type="term" value="F:efflux transmembrane transporter activity"/>
    <property type="evidence" value="ECO:0007669"/>
    <property type="project" value="TreeGrafter"/>
</dbReference>
<evidence type="ECO:0000256" key="2">
    <source>
        <dbReference type="SAM" id="Coils"/>
    </source>
</evidence>
<feature type="coiled-coil region" evidence="2">
    <location>
        <begin position="155"/>
        <end position="182"/>
    </location>
</feature>
<dbReference type="Proteomes" id="UP000528824">
    <property type="component" value="Unassembled WGS sequence"/>
</dbReference>
<dbReference type="Gene3D" id="2.40.50.100">
    <property type="match status" value="1"/>
</dbReference>
<evidence type="ECO:0000259" key="3">
    <source>
        <dbReference type="Pfam" id="PF25989"/>
    </source>
</evidence>
<keyword evidence="2" id="KW-0175">Coiled coil</keyword>
<dbReference type="InterPro" id="IPR058637">
    <property type="entry name" value="YknX-like_C"/>
</dbReference>
<dbReference type="PANTHER" id="PTHR30469">
    <property type="entry name" value="MULTIDRUG RESISTANCE PROTEIN MDTA"/>
    <property type="match status" value="1"/>
</dbReference>
<dbReference type="Gene3D" id="2.40.30.170">
    <property type="match status" value="1"/>
</dbReference>
<proteinExistence type="inferred from homology"/>
<sequence>MPIFDRIMRSIRYIWADKRRQRPPCRCRARPTATGAAGHRACGRTHCRKIMKGSAVTQRFPLLLGLFLGASLAGRGDAFAQQGSAALTVAVEAPAEREWPETVPASGWMKPWHEAISAAEIGGLRITDILVDVGSVVTKGQPLAQLADDTVRADLRKEEASLATSKADLAKAQANAERARRMKGSGALSDEKIIEYLSTEQTAMAGVESAQALVEGQKIKLSQTTIVAVDDGLVTSRSAQLGAVVTSGTELFRLVRQQRIEWQAEVSARYRPFIKEGLTALIDGPAGQQMRGTVRLVAPTVSTDTGRTLVYVSLPAGSQPPIGFYATGRIKLRVTPAVAVPETALVARDGIYYVFTIDAEERVRRVRVKTGRRNDGEVEIVSGLARSAMVVTTGAAFLSDGALVRVAGETR</sequence>
<reference evidence="4 5" key="1">
    <citation type="submission" date="2020-08" db="EMBL/GenBank/DDBJ databases">
        <title>Genomic Encyclopedia of Type Strains, Phase IV (KMG-V): Genome sequencing to study the core and pangenomes of soil and plant-associated prokaryotes.</title>
        <authorList>
            <person name="Whitman W."/>
        </authorList>
    </citation>
    <scope>NUCLEOTIDE SEQUENCE [LARGE SCALE GENOMIC DNA]</scope>
    <source>
        <strain evidence="4 5">SEMIA 4034</strain>
    </source>
</reference>
<comment type="similarity">
    <text evidence="1">Belongs to the membrane fusion protein (MFP) (TC 8.A.1) family.</text>
</comment>
<dbReference type="AlphaFoldDB" id="A0A7W8UL59"/>
<accession>A0A7W8UL59</accession>
<dbReference type="Pfam" id="PF25989">
    <property type="entry name" value="YknX_C"/>
    <property type="match status" value="1"/>
</dbReference>
<evidence type="ECO:0000256" key="1">
    <source>
        <dbReference type="ARBA" id="ARBA00009477"/>
    </source>
</evidence>
<keyword evidence="5" id="KW-1185">Reference proteome</keyword>
<dbReference type="NCBIfam" id="TIGR01730">
    <property type="entry name" value="RND_mfp"/>
    <property type="match status" value="1"/>
</dbReference>